<dbReference type="PANTHER" id="PTHR31674:SF62">
    <property type="entry name" value="B3 DOMAIN-CONTAINING PROTEIN REM14-RELATED"/>
    <property type="match status" value="1"/>
</dbReference>
<keyword evidence="3" id="KW-0805">Transcription regulation</keyword>
<dbReference type="OrthoDB" id="635132at2759"/>
<dbReference type="SMR" id="A0A2C9URJ6"/>
<name>A0A2C9URJ6_MANES</name>
<keyword evidence="5" id="KW-0804">Transcription</keyword>
<dbReference type="GO" id="GO:0005634">
    <property type="term" value="C:nucleus"/>
    <property type="evidence" value="ECO:0007669"/>
    <property type="project" value="UniProtKB-SubCell"/>
</dbReference>
<protein>
    <recommendedName>
        <fullName evidence="8">TF-B3 domain-containing protein</fullName>
    </recommendedName>
</protein>
<dbReference type="OMA" id="VHQRNTR"/>
<evidence type="ECO:0000256" key="5">
    <source>
        <dbReference type="ARBA" id="ARBA00023163"/>
    </source>
</evidence>
<feature type="region of interest" description="Disordered" evidence="7">
    <location>
        <begin position="130"/>
        <end position="167"/>
    </location>
</feature>
<dbReference type="CDD" id="cd10017">
    <property type="entry name" value="B3_DNA"/>
    <property type="match status" value="2"/>
</dbReference>
<evidence type="ECO:0000256" key="6">
    <source>
        <dbReference type="ARBA" id="ARBA00023242"/>
    </source>
</evidence>
<evidence type="ECO:0000256" key="2">
    <source>
        <dbReference type="ARBA" id="ARBA00022737"/>
    </source>
</evidence>
<dbReference type="Pfam" id="PF02362">
    <property type="entry name" value="B3"/>
    <property type="match status" value="2"/>
</dbReference>
<dbReference type="InterPro" id="IPR003340">
    <property type="entry name" value="B3_DNA-bd"/>
</dbReference>
<feature type="domain" description="TF-B3" evidence="8">
    <location>
        <begin position="10"/>
        <end position="102"/>
    </location>
</feature>
<dbReference type="Gramene" id="Manes.13G130800.1.v8.1">
    <property type="protein sequence ID" value="Manes.13G130800.1.v8.1.CDS"/>
    <property type="gene ID" value="Manes.13G130800.v8.1"/>
</dbReference>
<dbReference type="SMART" id="SM01019">
    <property type="entry name" value="B3"/>
    <property type="match status" value="2"/>
</dbReference>
<dbReference type="GO" id="GO:0003677">
    <property type="term" value="F:DNA binding"/>
    <property type="evidence" value="ECO:0007669"/>
    <property type="project" value="UniProtKB-KW"/>
</dbReference>
<evidence type="ECO:0000256" key="7">
    <source>
        <dbReference type="SAM" id="MobiDB-lite"/>
    </source>
</evidence>
<dbReference type="AlphaFoldDB" id="A0A2C9URJ6"/>
<keyword evidence="4" id="KW-0238">DNA-binding</keyword>
<keyword evidence="10" id="KW-1185">Reference proteome</keyword>
<dbReference type="InterPro" id="IPR039218">
    <property type="entry name" value="REM_fam"/>
</dbReference>
<dbReference type="PANTHER" id="PTHR31674">
    <property type="entry name" value="B3 DOMAIN-CONTAINING PROTEIN REM-LIKE 3-RELATED"/>
    <property type="match status" value="1"/>
</dbReference>
<evidence type="ECO:0000256" key="3">
    <source>
        <dbReference type="ARBA" id="ARBA00023015"/>
    </source>
</evidence>
<keyword evidence="2" id="KW-0677">Repeat</keyword>
<dbReference type="SUPFAM" id="SSF101936">
    <property type="entry name" value="DNA-binding pseudobarrel domain"/>
    <property type="match status" value="2"/>
</dbReference>
<dbReference type="Proteomes" id="UP000091857">
    <property type="component" value="Chromosome 13"/>
</dbReference>
<evidence type="ECO:0000313" key="9">
    <source>
        <dbReference type="EMBL" id="OAY33857.1"/>
    </source>
</evidence>
<accession>A0A2C9URJ6</accession>
<evidence type="ECO:0000256" key="4">
    <source>
        <dbReference type="ARBA" id="ARBA00023125"/>
    </source>
</evidence>
<sequence>MARKPKRNAGAKFFKILFGDFTKKLAIPPLFIKTFKKNIPKEPILKTEKGKFLVSVKFDDNRYFFKSGWNKFVKDHELETGDFLVFNLVDDKTFEVDMYAPTCCLKSLKLAFHEKRSCKDWEAKVTAEQEMLSKKRGRPRKPQVSARKAHGNAKRRPNVQGNTETSQRERVAEAIRAIDPKHPHFDMDLKHNQKYILVIPRRFVDKTGLDSKRNTLMKDPQGRVHTVDVKVRNRQVRLSSGWSAFYKANGLATGDTCVFESLPEKGNLIEVQIIKKRRQRISH</sequence>
<dbReference type="InterPro" id="IPR015300">
    <property type="entry name" value="DNA-bd_pseudobarrel_sf"/>
</dbReference>
<dbReference type="PROSITE" id="PS50863">
    <property type="entry name" value="B3"/>
    <property type="match status" value="2"/>
</dbReference>
<reference evidence="10" key="1">
    <citation type="journal article" date="2016" name="Nat. Biotechnol.">
        <title>Sequencing wild and cultivated cassava and related species reveals extensive interspecific hybridization and genetic diversity.</title>
        <authorList>
            <person name="Bredeson J.V."/>
            <person name="Lyons J.B."/>
            <person name="Prochnik S.E."/>
            <person name="Wu G.A."/>
            <person name="Ha C.M."/>
            <person name="Edsinger-Gonzales E."/>
            <person name="Grimwood J."/>
            <person name="Schmutz J."/>
            <person name="Rabbi I.Y."/>
            <person name="Egesi C."/>
            <person name="Nauluvula P."/>
            <person name="Lebot V."/>
            <person name="Ndunguru J."/>
            <person name="Mkamilo G."/>
            <person name="Bart R.S."/>
            <person name="Setter T.L."/>
            <person name="Gleadow R.M."/>
            <person name="Kulakow P."/>
            <person name="Ferguson M.E."/>
            <person name="Rounsley S."/>
            <person name="Rokhsar D.S."/>
        </authorList>
    </citation>
    <scope>NUCLEOTIDE SEQUENCE [LARGE SCALE GENOMIC DNA]</scope>
    <source>
        <strain evidence="10">cv. AM560-2</strain>
    </source>
</reference>
<evidence type="ECO:0000256" key="1">
    <source>
        <dbReference type="ARBA" id="ARBA00004123"/>
    </source>
</evidence>
<gene>
    <name evidence="9" type="ORF">MANES_13G130800v8</name>
</gene>
<evidence type="ECO:0000259" key="8">
    <source>
        <dbReference type="PROSITE" id="PS50863"/>
    </source>
</evidence>
<keyword evidence="6" id="KW-0539">Nucleus</keyword>
<evidence type="ECO:0000313" key="10">
    <source>
        <dbReference type="Proteomes" id="UP000091857"/>
    </source>
</evidence>
<dbReference type="EMBL" id="CM004399">
    <property type="protein sequence ID" value="OAY33857.1"/>
    <property type="molecule type" value="Genomic_DNA"/>
</dbReference>
<dbReference type="Gene3D" id="2.40.330.10">
    <property type="entry name" value="DNA-binding pseudobarrel domain"/>
    <property type="match status" value="2"/>
</dbReference>
<comment type="caution">
    <text evidence="9">The sequence shown here is derived from an EMBL/GenBank/DDBJ whole genome shotgun (WGS) entry which is preliminary data.</text>
</comment>
<feature type="compositionally biased region" description="Basic residues" evidence="7">
    <location>
        <begin position="134"/>
        <end position="157"/>
    </location>
</feature>
<dbReference type="STRING" id="3983.A0A2C9URJ6"/>
<feature type="domain" description="TF-B3" evidence="8">
    <location>
        <begin position="182"/>
        <end position="277"/>
    </location>
</feature>
<proteinExistence type="predicted"/>
<organism evidence="9 10">
    <name type="scientific">Manihot esculenta</name>
    <name type="common">Cassava</name>
    <name type="synonym">Jatropha manihot</name>
    <dbReference type="NCBI Taxonomy" id="3983"/>
    <lineage>
        <taxon>Eukaryota</taxon>
        <taxon>Viridiplantae</taxon>
        <taxon>Streptophyta</taxon>
        <taxon>Embryophyta</taxon>
        <taxon>Tracheophyta</taxon>
        <taxon>Spermatophyta</taxon>
        <taxon>Magnoliopsida</taxon>
        <taxon>eudicotyledons</taxon>
        <taxon>Gunneridae</taxon>
        <taxon>Pentapetalae</taxon>
        <taxon>rosids</taxon>
        <taxon>fabids</taxon>
        <taxon>Malpighiales</taxon>
        <taxon>Euphorbiaceae</taxon>
        <taxon>Crotonoideae</taxon>
        <taxon>Manihoteae</taxon>
        <taxon>Manihot</taxon>
    </lineage>
</organism>
<comment type="subcellular location">
    <subcellularLocation>
        <location evidence="1">Nucleus</location>
    </subcellularLocation>
</comment>